<name>S7V428_DESML</name>
<protein>
    <submittedName>
        <fullName evidence="2">Uncharacterized protein</fullName>
    </submittedName>
</protein>
<feature type="transmembrane region" description="Helical" evidence="1">
    <location>
        <begin position="6"/>
        <end position="28"/>
    </location>
</feature>
<dbReference type="SUPFAM" id="SSF52266">
    <property type="entry name" value="SGNH hydrolase"/>
    <property type="match status" value="1"/>
</dbReference>
<reference evidence="2 3" key="1">
    <citation type="journal article" date="2013" name="Genome Announc.">
        <title>Draft genome sequences for three mercury-methylating, sulfate-reducing bacteria.</title>
        <authorList>
            <person name="Brown S.D."/>
            <person name="Hurt R.A.Jr."/>
            <person name="Gilmour C.C."/>
            <person name="Elias D.A."/>
        </authorList>
    </citation>
    <scope>NUCLEOTIDE SEQUENCE [LARGE SCALE GENOMIC DNA]</scope>
    <source>
        <strain evidence="2 3">DSM 2059</strain>
    </source>
</reference>
<dbReference type="eggNOG" id="ENOG502ZBGM">
    <property type="taxonomic scope" value="Bacteria"/>
</dbReference>
<sequence length="320" mass="36223">MQARKFFIKVLVFSLLNAAILTGILLFFSGRQRDVRLDIDVTESNLLVMGENQHYGVAILGTSRGRVLSRDGHHRMLEAILGERVINLSKGGGGGLMPAELHLSHFYSRGNTVDHILYLVDPWVFFSAINNEHNDFFLRDEPFELSILWKLILDRYPPDRIFSYLQMIAVDDWAGISRYAGPGLTKGTLRRIDRTKLEEARQHYLERYGKGNFERYSRFVDRINAMALKNGSRITYVMLPLLIPDFPGLKAVDRKLSAAAAGGGHVGYVNLATAMQDRRFFYDHMHFNKTGIAHFAENALGPILRGEAPTLETGVRSEPQ</sequence>
<dbReference type="OrthoDB" id="5413175at2"/>
<accession>S7V428</accession>
<evidence type="ECO:0000313" key="2">
    <source>
        <dbReference type="EMBL" id="EPR41289.1"/>
    </source>
</evidence>
<keyword evidence="1" id="KW-1133">Transmembrane helix</keyword>
<dbReference type="RefSeq" id="WP_020876501.1">
    <property type="nucleotide sequence ID" value="NZ_FUWN01000006.1"/>
</dbReference>
<dbReference type="Proteomes" id="UP000014977">
    <property type="component" value="Unassembled WGS sequence"/>
</dbReference>
<evidence type="ECO:0000313" key="3">
    <source>
        <dbReference type="Proteomes" id="UP000014977"/>
    </source>
</evidence>
<gene>
    <name evidence="2" type="ORF">dsmv_2070</name>
</gene>
<dbReference type="EMBL" id="ATHJ01000076">
    <property type="protein sequence ID" value="EPR41289.1"/>
    <property type="molecule type" value="Genomic_DNA"/>
</dbReference>
<keyword evidence="1" id="KW-0472">Membrane</keyword>
<dbReference type="PATRIC" id="fig|1121405.3.peg.1600"/>
<comment type="caution">
    <text evidence="2">The sequence shown here is derived from an EMBL/GenBank/DDBJ whole genome shotgun (WGS) entry which is preliminary data.</text>
</comment>
<evidence type="ECO:0000256" key="1">
    <source>
        <dbReference type="SAM" id="Phobius"/>
    </source>
</evidence>
<dbReference type="AlphaFoldDB" id="S7V428"/>
<keyword evidence="1" id="KW-0812">Transmembrane</keyword>
<keyword evidence="3" id="KW-1185">Reference proteome</keyword>
<organism evidence="2 3">
    <name type="scientific">Desulfococcus multivorans DSM 2059</name>
    <dbReference type="NCBI Taxonomy" id="1121405"/>
    <lineage>
        <taxon>Bacteria</taxon>
        <taxon>Pseudomonadati</taxon>
        <taxon>Thermodesulfobacteriota</taxon>
        <taxon>Desulfobacteria</taxon>
        <taxon>Desulfobacterales</taxon>
        <taxon>Desulfococcaceae</taxon>
        <taxon>Desulfococcus</taxon>
    </lineage>
</organism>
<proteinExistence type="predicted"/>